<dbReference type="EMBL" id="JAAGAX010000009">
    <property type="protein sequence ID" value="KAF2304478.1"/>
    <property type="molecule type" value="Genomic_DNA"/>
</dbReference>
<evidence type="ECO:0000313" key="4">
    <source>
        <dbReference type="EMBL" id="KAF2304478.1"/>
    </source>
</evidence>
<dbReference type="Pfam" id="PF08777">
    <property type="entry name" value="RRM_3"/>
    <property type="match status" value="1"/>
</dbReference>
<comment type="caution">
    <text evidence="4">The sequence shown here is derived from an EMBL/GenBank/DDBJ whole genome shotgun (WGS) entry which is preliminary data.</text>
</comment>
<dbReference type="Gene3D" id="3.30.70.330">
    <property type="match status" value="1"/>
</dbReference>
<evidence type="ECO:0000256" key="2">
    <source>
        <dbReference type="PROSITE-ProRule" id="PRU01288"/>
    </source>
</evidence>
<keyword evidence="1 2" id="KW-0694">RNA-binding</keyword>
<evidence type="ECO:0000313" key="5">
    <source>
        <dbReference type="Proteomes" id="UP000467840"/>
    </source>
</evidence>
<evidence type="ECO:0000256" key="1">
    <source>
        <dbReference type="ARBA" id="ARBA00022884"/>
    </source>
</evidence>
<feature type="domain" description="XRRM" evidence="3">
    <location>
        <begin position="1"/>
        <end position="87"/>
    </location>
</feature>
<dbReference type="Proteomes" id="UP000467840">
    <property type="component" value="Chromosome 16"/>
</dbReference>
<sequence length="87" mass="9682">MEKKFLQLVTRSWSGFCAFCIALTPRHFFPSLVKFVDFKIGEDSGYVRFEQPEAAQKARATAVLAKEGGLIVKNFIAILEPVTGEAD</sequence>
<accession>A0A6A6LW31</accession>
<gene>
    <name evidence="4" type="ORF">GH714_031913</name>
</gene>
<dbReference type="InterPro" id="IPR014886">
    <property type="entry name" value="La_xRRM"/>
</dbReference>
<dbReference type="GO" id="GO:1990904">
    <property type="term" value="C:ribonucleoprotein complex"/>
    <property type="evidence" value="ECO:0007669"/>
    <property type="project" value="UniProtKB-UniRule"/>
</dbReference>
<dbReference type="InterPro" id="IPR012677">
    <property type="entry name" value="Nucleotide-bd_a/b_plait_sf"/>
</dbReference>
<protein>
    <recommendedName>
        <fullName evidence="3">XRRM domain-containing protein</fullName>
    </recommendedName>
</protein>
<reference evidence="4 5" key="1">
    <citation type="journal article" date="2020" name="Mol. Plant">
        <title>The Chromosome-Based Rubber Tree Genome Provides New Insights into Spurge Genome Evolution and Rubber Biosynthesis.</title>
        <authorList>
            <person name="Liu J."/>
            <person name="Shi C."/>
            <person name="Shi C.C."/>
            <person name="Li W."/>
            <person name="Zhang Q.J."/>
            <person name="Zhang Y."/>
            <person name="Li K."/>
            <person name="Lu H.F."/>
            <person name="Shi C."/>
            <person name="Zhu S.T."/>
            <person name="Xiao Z.Y."/>
            <person name="Nan H."/>
            <person name="Yue Y."/>
            <person name="Zhu X.G."/>
            <person name="Wu Y."/>
            <person name="Hong X.N."/>
            <person name="Fan G.Y."/>
            <person name="Tong Y."/>
            <person name="Zhang D."/>
            <person name="Mao C.L."/>
            <person name="Liu Y.L."/>
            <person name="Hao S.J."/>
            <person name="Liu W.Q."/>
            <person name="Lv M.Q."/>
            <person name="Zhang H.B."/>
            <person name="Liu Y."/>
            <person name="Hu-Tang G.R."/>
            <person name="Wang J.P."/>
            <person name="Wang J.H."/>
            <person name="Sun Y.H."/>
            <person name="Ni S.B."/>
            <person name="Chen W.B."/>
            <person name="Zhang X.C."/>
            <person name="Jiao Y.N."/>
            <person name="Eichler E.E."/>
            <person name="Li G.H."/>
            <person name="Liu X."/>
            <person name="Gao L.Z."/>
        </authorList>
    </citation>
    <scope>NUCLEOTIDE SEQUENCE [LARGE SCALE GENOMIC DNA]</scope>
    <source>
        <strain evidence="5">cv. GT1</strain>
        <tissue evidence="4">Leaf</tissue>
    </source>
</reference>
<proteinExistence type="predicted"/>
<dbReference type="PROSITE" id="PS51939">
    <property type="entry name" value="XRRM"/>
    <property type="match status" value="1"/>
</dbReference>
<keyword evidence="5" id="KW-1185">Reference proteome</keyword>
<evidence type="ECO:0000259" key="3">
    <source>
        <dbReference type="PROSITE" id="PS51939"/>
    </source>
</evidence>
<dbReference type="AlphaFoldDB" id="A0A6A6LW31"/>
<organism evidence="4 5">
    <name type="scientific">Hevea brasiliensis</name>
    <name type="common">Para rubber tree</name>
    <name type="synonym">Siphonia brasiliensis</name>
    <dbReference type="NCBI Taxonomy" id="3981"/>
    <lineage>
        <taxon>Eukaryota</taxon>
        <taxon>Viridiplantae</taxon>
        <taxon>Streptophyta</taxon>
        <taxon>Embryophyta</taxon>
        <taxon>Tracheophyta</taxon>
        <taxon>Spermatophyta</taxon>
        <taxon>Magnoliopsida</taxon>
        <taxon>eudicotyledons</taxon>
        <taxon>Gunneridae</taxon>
        <taxon>Pentapetalae</taxon>
        <taxon>rosids</taxon>
        <taxon>fabids</taxon>
        <taxon>Malpighiales</taxon>
        <taxon>Euphorbiaceae</taxon>
        <taxon>Crotonoideae</taxon>
        <taxon>Micrandreae</taxon>
        <taxon>Hevea</taxon>
    </lineage>
</organism>
<name>A0A6A6LW31_HEVBR</name>
<dbReference type="GO" id="GO:0003723">
    <property type="term" value="F:RNA binding"/>
    <property type="evidence" value="ECO:0007669"/>
    <property type="project" value="UniProtKB-KW"/>
</dbReference>